<evidence type="ECO:0000259" key="9">
    <source>
        <dbReference type="Pfam" id="PF00082"/>
    </source>
</evidence>
<feature type="signal peptide" evidence="8">
    <location>
        <begin position="1"/>
        <end position="33"/>
    </location>
</feature>
<keyword evidence="2 6" id="KW-0645">Protease</keyword>
<dbReference type="CDD" id="cd04842">
    <property type="entry name" value="Peptidases_S8_Kp43_protease"/>
    <property type="match status" value="1"/>
</dbReference>
<evidence type="ECO:0000256" key="4">
    <source>
        <dbReference type="ARBA" id="ARBA00022825"/>
    </source>
</evidence>
<dbReference type="InterPro" id="IPR015500">
    <property type="entry name" value="Peptidase_S8_subtilisin-rel"/>
</dbReference>
<dbReference type="Gene3D" id="3.40.50.200">
    <property type="entry name" value="Peptidase S8/S53 domain"/>
    <property type="match status" value="2"/>
</dbReference>
<dbReference type="PANTHER" id="PTHR43399:SF4">
    <property type="entry name" value="CELL WALL-ASSOCIATED PROTEASE"/>
    <property type="match status" value="1"/>
</dbReference>
<evidence type="ECO:0000256" key="2">
    <source>
        <dbReference type="ARBA" id="ARBA00022670"/>
    </source>
</evidence>
<proteinExistence type="inferred from homology"/>
<comment type="caution">
    <text evidence="10">The sequence shown here is derived from an EMBL/GenBank/DDBJ whole genome shotgun (WGS) entry which is preliminary data.</text>
</comment>
<evidence type="ECO:0000256" key="8">
    <source>
        <dbReference type="SAM" id="SignalP"/>
    </source>
</evidence>
<reference evidence="10" key="1">
    <citation type="journal article" date="2020" name="bioRxiv">
        <title>Comparative genomics of Chlamydomonas.</title>
        <authorList>
            <person name="Craig R.J."/>
            <person name="Hasan A.R."/>
            <person name="Ness R.W."/>
            <person name="Keightley P.D."/>
        </authorList>
    </citation>
    <scope>NUCLEOTIDE SEQUENCE</scope>
    <source>
        <strain evidence="10">CCAP 11/70</strain>
    </source>
</reference>
<dbReference type="Proteomes" id="UP000612055">
    <property type="component" value="Unassembled WGS sequence"/>
</dbReference>
<dbReference type="SUPFAM" id="SSF50370">
    <property type="entry name" value="Ricin B-like lectins"/>
    <property type="match status" value="1"/>
</dbReference>
<dbReference type="PROSITE" id="PS51892">
    <property type="entry name" value="SUBTILASE"/>
    <property type="match status" value="1"/>
</dbReference>
<feature type="chain" id="PRO_5032389176" description="Peptidase S8/S53 domain-containing protein" evidence="8">
    <location>
        <begin position="34"/>
        <end position="1449"/>
    </location>
</feature>
<evidence type="ECO:0000256" key="5">
    <source>
        <dbReference type="PIRSR" id="PIRSR615500-1"/>
    </source>
</evidence>
<feature type="active site" description="Charge relay system" evidence="5 6">
    <location>
        <position position="436"/>
    </location>
</feature>
<evidence type="ECO:0000256" key="1">
    <source>
        <dbReference type="ARBA" id="ARBA00011073"/>
    </source>
</evidence>
<dbReference type="OrthoDB" id="545077at2759"/>
<dbReference type="SUPFAM" id="SSF49785">
    <property type="entry name" value="Galactose-binding domain-like"/>
    <property type="match status" value="1"/>
</dbReference>
<organism evidence="10 11">
    <name type="scientific">Edaphochlamys debaryana</name>
    <dbReference type="NCBI Taxonomy" id="47281"/>
    <lineage>
        <taxon>Eukaryota</taxon>
        <taxon>Viridiplantae</taxon>
        <taxon>Chlorophyta</taxon>
        <taxon>core chlorophytes</taxon>
        <taxon>Chlorophyceae</taxon>
        <taxon>CS clade</taxon>
        <taxon>Chlamydomonadales</taxon>
        <taxon>Chlamydomonadales incertae sedis</taxon>
        <taxon>Edaphochlamys</taxon>
    </lineage>
</organism>
<evidence type="ECO:0000313" key="10">
    <source>
        <dbReference type="EMBL" id="KAG2488755.1"/>
    </source>
</evidence>
<dbReference type="Pfam" id="PF00082">
    <property type="entry name" value="Peptidase_S8"/>
    <property type="match status" value="1"/>
</dbReference>
<dbReference type="InterPro" id="IPR022398">
    <property type="entry name" value="Peptidase_S8_His-AS"/>
</dbReference>
<evidence type="ECO:0000256" key="6">
    <source>
        <dbReference type="PROSITE-ProRule" id="PRU01240"/>
    </source>
</evidence>
<dbReference type="Gene3D" id="2.60.120.380">
    <property type="match status" value="1"/>
</dbReference>
<dbReference type="Gene3D" id="2.80.10.50">
    <property type="match status" value="1"/>
</dbReference>
<comment type="similarity">
    <text evidence="1 6">Belongs to the peptidase S8 family.</text>
</comment>
<protein>
    <recommendedName>
        <fullName evidence="9">Peptidase S8/S53 domain-containing protein</fullName>
    </recommendedName>
</protein>
<evidence type="ECO:0000256" key="7">
    <source>
        <dbReference type="SAM" id="MobiDB-lite"/>
    </source>
</evidence>
<dbReference type="InterPro" id="IPR035992">
    <property type="entry name" value="Ricin_B-like_lectins"/>
</dbReference>
<dbReference type="PRINTS" id="PR00723">
    <property type="entry name" value="SUBTILISIN"/>
</dbReference>
<feature type="active site" description="Charge relay system" evidence="5 6">
    <location>
        <position position="373"/>
    </location>
</feature>
<feature type="compositionally biased region" description="Pro residues" evidence="7">
    <location>
        <begin position="1361"/>
        <end position="1371"/>
    </location>
</feature>
<feature type="active site" description="Charge relay system" evidence="5 6">
    <location>
        <position position="789"/>
    </location>
</feature>
<name>A0A836BTV7_9CHLO</name>
<dbReference type="InterPro" id="IPR008979">
    <property type="entry name" value="Galactose-bd-like_sf"/>
</dbReference>
<dbReference type="PANTHER" id="PTHR43399">
    <property type="entry name" value="SUBTILISIN-RELATED"/>
    <property type="match status" value="1"/>
</dbReference>
<sequence length="1449" mass="149740">MRGLSHRRGGERRGGLLAALLLVASTVTSRSQACGDDCVQLRSGAVFLGPPSAAKPLPSSKPSEVDDGQPRLFLIRHALDEGPALAAAVAGTGGRVVGYVPDDTLLVEAPRDAANEAAAMVGAWLAEYDGQHKLAPETVAAAAAAAPARRLRLRRRLLSGGVPAGPGGQGNGPDPDIAALLAARQELPEPLRGLQTIHRRQGLDSNQILSDSATSDPARRRRRTQAQQRRRRRLAAGPGRDLYGLSVQMVPGADPAAAREAVAAWPAQMAAAMGRAAGEACWPGVDGNGGSAQWMRFYFCEEDLQAGSEWLSVRAPVVWVEPALQPEPSNAEAQWIVQTGGLTPDQLNRPAASPRPYWAAGLRGEGQVVAATDTGLDLGHCSFLDPAHLPADVLASFSGWPPRVLMPGHRKVVQYVLPDGNDVLPDEWFADARRGHGSHVCGSIAGARATGPGAFADAEDTGAAPLARLSFFDFTNEFTGRTVALEPYDERVLPYHYEVGARISSNSWGGRTAATWSYNSWAAQFDRFAWKHADFLAVFAAGNSGANNMRPNVQAPSTSKNGLAVGCSPARPAEASTVADQSLMVFRYTDAGGERRQTTVSLTTSSGSSAWISATRGQRVPVSLASPLHACTPLTGGPYAGQFVLLDPTARACPDDTRADALVAAGAAGALWMSVDERFLADDLGPSYAAWELPYLVVTRKLGLWMKGILQDPANTLAHLTYISYPEVLVGIDGLSDFSSFGPAPDGRIKPDLIAPGQPVESVASWDGIRDGYNPNLCSRETFSQSGTSMATAQVSGHLTLMRQYFTDGFYPDGWPGSPGSTPFEPSGMLLKAAAIAGALSMEGGFAKTTANPLGAPPDMFQGWGRLHLGGSLPLPGTTAPGLRLQAAEGEAGAAGQRTALGGIVATGDGPIYAALAWHDFPGLPGAARALVNDLDLYYTLNGDPTLRRSRTDSLNTVERLELPSPAPGDRITLFVRASRLPSLLIEGDPDASLPQRWALAVVGHFEGALQGAANPAYARPPRLQAFVAEGGATLSHTLGLQAGTACLRSGPQAPGAAAGPTLLAAPAAAASGPSNTATCGPTDPGAAFELAEVRGDVSPPPGAAPVDGYLYTLRHGGSGLCVAVAGTAQGSRASLAPCDGSSAQQMALFPVSQRVAGESGSTPVLHLLVPRAQLSREPRLCLAAPAAPPGGPAALAPCDEAAPGQRHAVALLPPALQLAASWRRSSDPQDATPPDLDLVVSWASPAGGDLVLSPASPTTADSAGRHMGDNAAARPLPTATESVLWSYDAARDGQPPTAGRYRACVRSKLGKAADIVMSGLVTVTVTVSVDGQVVLQKDGTAPKPGAAWPALTRTSQPTEPSAPKPHPAAPPAFAATPTWSRHAATALALATLPHAALSCAVATILPRSSVPLSTAVPRAPFTTALAAVSSGALASQPQPIAPACAAGP</sequence>
<feature type="domain" description="Peptidase S8/S53" evidence="9">
    <location>
        <begin position="364"/>
        <end position="808"/>
    </location>
</feature>
<dbReference type="InterPro" id="IPR036852">
    <property type="entry name" value="Peptidase_S8/S53_dom_sf"/>
</dbReference>
<dbReference type="InterPro" id="IPR034058">
    <property type="entry name" value="TagA/B/C/D_pept_dom"/>
</dbReference>
<dbReference type="InterPro" id="IPR051048">
    <property type="entry name" value="Peptidase_S8/S53_subtilisin"/>
</dbReference>
<dbReference type="PROSITE" id="PS50231">
    <property type="entry name" value="RICIN_B_LECTIN"/>
    <property type="match status" value="1"/>
</dbReference>
<gene>
    <name evidence="10" type="ORF">HYH03_012753</name>
</gene>
<dbReference type="GO" id="GO:0006508">
    <property type="term" value="P:proteolysis"/>
    <property type="evidence" value="ECO:0007669"/>
    <property type="project" value="UniProtKB-KW"/>
</dbReference>
<dbReference type="SUPFAM" id="SSF52743">
    <property type="entry name" value="Subtilisin-like"/>
    <property type="match status" value="1"/>
</dbReference>
<feature type="region of interest" description="Disordered" evidence="7">
    <location>
        <begin position="198"/>
        <end position="237"/>
    </location>
</feature>
<keyword evidence="3 6" id="KW-0378">Hydrolase</keyword>
<accession>A0A836BTV7</accession>
<dbReference type="InterPro" id="IPR000209">
    <property type="entry name" value="Peptidase_S8/S53_dom"/>
</dbReference>
<feature type="compositionally biased region" description="Basic residues" evidence="7">
    <location>
        <begin position="219"/>
        <end position="234"/>
    </location>
</feature>
<feature type="region of interest" description="Disordered" evidence="7">
    <location>
        <begin position="1341"/>
        <end position="1375"/>
    </location>
</feature>
<keyword evidence="11" id="KW-1185">Reference proteome</keyword>
<dbReference type="CDD" id="cd00161">
    <property type="entry name" value="beta-trefoil_Ricin-like"/>
    <property type="match status" value="1"/>
</dbReference>
<dbReference type="EMBL" id="JAEHOE010000080">
    <property type="protein sequence ID" value="KAG2488755.1"/>
    <property type="molecule type" value="Genomic_DNA"/>
</dbReference>
<evidence type="ECO:0000313" key="11">
    <source>
        <dbReference type="Proteomes" id="UP000612055"/>
    </source>
</evidence>
<dbReference type="GO" id="GO:0004252">
    <property type="term" value="F:serine-type endopeptidase activity"/>
    <property type="evidence" value="ECO:0007669"/>
    <property type="project" value="UniProtKB-UniRule"/>
</dbReference>
<keyword evidence="4 6" id="KW-0720">Serine protease</keyword>
<evidence type="ECO:0000256" key="3">
    <source>
        <dbReference type="ARBA" id="ARBA00022801"/>
    </source>
</evidence>
<keyword evidence="8" id="KW-0732">Signal</keyword>
<dbReference type="PROSITE" id="PS00137">
    <property type="entry name" value="SUBTILASE_HIS"/>
    <property type="match status" value="1"/>
</dbReference>